<keyword evidence="3" id="KW-1185">Reference proteome</keyword>
<gene>
    <name evidence="2" type="ORF">SAMN06269185_2342</name>
</gene>
<dbReference type="Proteomes" id="UP000219453">
    <property type="component" value="Unassembled WGS sequence"/>
</dbReference>
<name>A0A285P4B3_NATPI</name>
<dbReference type="EMBL" id="OBEJ01000003">
    <property type="protein sequence ID" value="SNZ14996.1"/>
    <property type="molecule type" value="Genomic_DNA"/>
</dbReference>
<evidence type="ECO:0000256" key="1">
    <source>
        <dbReference type="SAM" id="Phobius"/>
    </source>
</evidence>
<protein>
    <submittedName>
        <fullName evidence="2">Uncharacterized protein</fullName>
    </submittedName>
</protein>
<proteinExistence type="predicted"/>
<keyword evidence="1" id="KW-0812">Transmembrane</keyword>
<organism evidence="2 3">
    <name type="scientific">Natronoarchaeum philippinense</name>
    <dbReference type="NCBI Taxonomy" id="558529"/>
    <lineage>
        <taxon>Archaea</taxon>
        <taxon>Methanobacteriati</taxon>
        <taxon>Methanobacteriota</taxon>
        <taxon>Stenosarchaea group</taxon>
        <taxon>Halobacteria</taxon>
        <taxon>Halobacteriales</taxon>
        <taxon>Natronoarchaeaceae</taxon>
    </lineage>
</organism>
<feature type="transmembrane region" description="Helical" evidence="1">
    <location>
        <begin position="47"/>
        <end position="63"/>
    </location>
</feature>
<dbReference type="RefSeq" id="WP_097009264.1">
    <property type="nucleotide sequence ID" value="NZ_OBEJ01000003.1"/>
</dbReference>
<sequence length="83" mass="10047">MRETIERVFYEYLYGDWESLTRWGWLYAHASILLATALVGYTYAHERYVLTLLLVPVPMVYFYKRYEKARTYTVHAETDSHEE</sequence>
<dbReference type="AlphaFoldDB" id="A0A285P4B3"/>
<accession>A0A285P4B3</accession>
<reference evidence="2 3" key="1">
    <citation type="submission" date="2017-09" db="EMBL/GenBank/DDBJ databases">
        <authorList>
            <person name="Ehlers B."/>
            <person name="Leendertz F.H."/>
        </authorList>
    </citation>
    <scope>NUCLEOTIDE SEQUENCE [LARGE SCALE GENOMIC DNA]</scope>
    <source>
        <strain evidence="2 3">DSM 27208</strain>
    </source>
</reference>
<evidence type="ECO:0000313" key="2">
    <source>
        <dbReference type="EMBL" id="SNZ14996.1"/>
    </source>
</evidence>
<keyword evidence="1" id="KW-1133">Transmembrane helix</keyword>
<dbReference type="OrthoDB" id="376819at2157"/>
<feature type="transmembrane region" description="Helical" evidence="1">
    <location>
        <begin position="20"/>
        <end position="41"/>
    </location>
</feature>
<keyword evidence="1" id="KW-0472">Membrane</keyword>
<evidence type="ECO:0000313" key="3">
    <source>
        <dbReference type="Proteomes" id="UP000219453"/>
    </source>
</evidence>